<dbReference type="OrthoDB" id="2237401at2"/>
<dbReference type="AlphaFoldDB" id="A0A0C1KFV3"/>
<reference evidence="4 5" key="1">
    <citation type="submission" date="2014-12" db="EMBL/GenBank/DDBJ databases">
        <title>Partial genome sequence of Streptococcus constellatus KCOM 1650 (= ChDC B144).</title>
        <authorList>
            <person name="Kook J.-K."/>
            <person name="Park S.-N."/>
            <person name="Lim Y.K."/>
            <person name="Jo E."/>
        </authorList>
    </citation>
    <scope>NUCLEOTIDE SEQUENCE [LARGE SCALE GENOMIC DNA]</scope>
    <source>
        <strain evidence="4 5">KCOM 1650</strain>
    </source>
</reference>
<dbReference type="InterPro" id="IPR029050">
    <property type="entry name" value="Immunoprotect_excell_Ig-like"/>
</dbReference>
<accession>A0A0C1KFV3</accession>
<dbReference type="InterPro" id="IPR029051">
    <property type="entry name" value="DUF4352"/>
</dbReference>
<dbReference type="EMBL" id="JWIY01000002">
    <property type="protein sequence ID" value="KIC77782.1"/>
    <property type="molecule type" value="Genomic_DNA"/>
</dbReference>
<keyword evidence="2" id="KW-0812">Transmembrane</keyword>
<keyword evidence="2" id="KW-0472">Membrane</keyword>
<proteinExistence type="predicted"/>
<keyword evidence="2" id="KW-1133">Transmembrane helix</keyword>
<evidence type="ECO:0000256" key="2">
    <source>
        <dbReference type="SAM" id="Phobius"/>
    </source>
</evidence>
<comment type="caution">
    <text evidence="4">The sequence shown here is derived from an EMBL/GenBank/DDBJ whole genome shotgun (WGS) entry which is preliminary data.</text>
</comment>
<protein>
    <recommendedName>
        <fullName evidence="3">DUF4352 domain-containing protein</fullName>
    </recommendedName>
</protein>
<dbReference type="eggNOG" id="ENOG5030425">
    <property type="taxonomic scope" value="Bacteria"/>
</dbReference>
<organism evidence="4 5">
    <name type="scientific">Streptococcus constellatus</name>
    <dbReference type="NCBI Taxonomy" id="76860"/>
    <lineage>
        <taxon>Bacteria</taxon>
        <taxon>Bacillati</taxon>
        <taxon>Bacillota</taxon>
        <taxon>Bacilli</taxon>
        <taxon>Lactobacillales</taxon>
        <taxon>Streptococcaceae</taxon>
        <taxon>Streptococcus</taxon>
        <taxon>Streptococcus anginosus group</taxon>
    </lineage>
</organism>
<feature type="domain" description="DUF4352" evidence="3">
    <location>
        <begin position="74"/>
        <end position="190"/>
    </location>
</feature>
<evidence type="ECO:0000259" key="3">
    <source>
        <dbReference type="Pfam" id="PF11611"/>
    </source>
</evidence>
<dbReference type="Gene3D" id="2.60.40.1240">
    <property type="match status" value="1"/>
</dbReference>
<dbReference type="Pfam" id="PF11611">
    <property type="entry name" value="DUF4352"/>
    <property type="match status" value="1"/>
</dbReference>
<sequence>MEEQVPHEIKTPAGHVYRLKQPLYKQPLFWTTIISCVMLVFMTLVVAGLSIFNFAFLGHGARTAVYQDSYKHHRLGDSVRFENGMKITVQYIHVDSKERIKGQATGATITAKVIIENTSSESLPLNVYDFDLQDEMGESYVLDDATFDTANIKEELAAGEKVEWKLMYDGEDGSQQPYTLAYDNVRWGETKSVKF</sequence>
<dbReference type="RefSeq" id="WP_039677438.1">
    <property type="nucleotide sequence ID" value="NZ_JWIY01000002.1"/>
</dbReference>
<dbReference type="Proteomes" id="UP000031339">
    <property type="component" value="Unassembled WGS sequence"/>
</dbReference>
<dbReference type="STRING" id="862969.SCI_0262"/>
<name>A0A0C1KFV3_STRCV</name>
<keyword evidence="1" id="KW-0732">Signal</keyword>
<evidence type="ECO:0000313" key="5">
    <source>
        <dbReference type="Proteomes" id="UP000031339"/>
    </source>
</evidence>
<feature type="transmembrane region" description="Helical" evidence="2">
    <location>
        <begin position="28"/>
        <end position="52"/>
    </location>
</feature>
<evidence type="ECO:0000256" key="1">
    <source>
        <dbReference type="ARBA" id="ARBA00022729"/>
    </source>
</evidence>
<evidence type="ECO:0000313" key="4">
    <source>
        <dbReference type="EMBL" id="KIC77782.1"/>
    </source>
</evidence>
<gene>
    <name evidence="4" type="ORF">RN79_06155</name>
</gene>